<organism evidence="2 3">
    <name type="scientific">Dermatophagoides pteronyssinus</name>
    <name type="common">European house dust mite</name>
    <dbReference type="NCBI Taxonomy" id="6956"/>
    <lineage>
        <taxon>Eukaryota</taxon>
        <taxon>Metazoa</taxon>
        <taxon>Ecdysozoa</taxon>
        <taxon>Arthropoda</taxon>
        <taxon>Chelicerata</taxon>
        <taxon>Arachnida</taxon>
        <taxon>Acari</taxon>
        <taxon>Acariformes</taxon>
        <taxon>Sarcoptiformes</taxon>
        <taxon>Astigmata</taxon>
        <taxon>Psoroptidia</taxon>
        <taxon>Analgoidea</taxon>
        <taxon>Pyroglyphidae</taxon>
        <taxon>Dermatophagoidinae</taxon>
        <taxon>Dermatophagoides</taxon>
    </lineage>
</organism>
<sequence length="65" mass="7778">MKIFQQLFKYKHLDYCGCTYNPSGFRSRVQISRQKKCMTEEGFLNNKTDQNDDDNDDNNHLKKLN</sequence>
<name>A0ABQ8J6N6_DERPT</name>
<comment type="caution">
    <text evidence="2">The sequence shown here is derived from an EMBL/GenBank/DDBJ whole genome shotgun (WGS) entry which is preliminary data.</text>
</comment>
<evidence type="ECO:0000313" key="3">
    <source>
        <dbReference type="Proteomes" id="UP000887458"/>
    </source>
</evidence>
<reference evidence="2 3" key="1">
    <citation type="journal article" date="2018" name="J. Allergy Clin. Immunol.">
        <title>High-quality assembly of Dermatophagoides pteronyssinus genome and transcriptome reveals a wide range of novel allergens.</title>
        <authorList>
            <person name="Liu X.Y."/>
            <person name="Yang K.Y."/>
            <person name="Wang M.Q."/>
            <person name="Kwok J.S."/>
            <person name="Zeng X."/>
            <person name="Yang Z."/>
            <person name="Xiao X.J."/>
            <person name="Lau C.P."/>
            <person name="Li Y."/>
            <person name="Huang Z.M."/>
            <person name="Ba J.G."/>
            <person name="Yim A.K."/>
            <person name="Ouyang C.Y."/>
            <person name="Ngai S.M."/>
            <person name="Chan T.F."/>
            <person name="Leung E.L."/>
            <person name="Liu L."/>
            <person name="Liu Z.G."/>
            <person name="Tsui S.K."/>
        </authorList>
    </citation>
    <scope>NUCLEOTIDE SEQUENCE [LARGE SCALE GENOMIC DNA]</scope>
    <source>
        <strain evidence="2">Derp</strain>
    </source>
</reference>
<keyword evidence="3" id="KW-1185">Reference proteome</keyword>
<evidence type="ECO:0000313" key="2">
    <source>
        <dbReference type="EMBL" id="KAH9418228.1"/>
    </source>
</evidence>
<feature type="region of interest" description="Disordered" evidence="1">
    <location>
        <begin position="42"/>
        <end position="65"/>
    </location>
</feature>
<dbReference type="EMBL" id="NJHN03000065">
    <property type="protein sequence ID" value="KAH9418228.1"/>
    <property type="molecule type" value="Genomic_DNA"/>
</dbReference>
<accession>A0ABQ8J6N6</accession>
<gene>
    <name evidence="2" type="ORF">DERP_010782</name>
</gene>
<protein>
    <submittedName>
        <fullName evidence="2">Uncharacterized protein</fullName>
    </submittedName>
</protein>
<evidence type="ECO:0000256" key="1">
    <source>
        <dbReference type="SAM" id="MobiDB-lite"/>
    </source>
</evidence>
<dbReference type="Proteomes" id="UP000887458">
    <property type="component" value="Unassembled WGS sequence"/>
</dbReference>
<reference evidence="2 3" key="2">
    <citation type="journal article" date="2022" name="Mol. Biol. Evol.">
        <title>Comparative Genomics Reveals Insights into the Divergent Evolution of Astigmatic Mites and Household Pest Adaptations.</title>
        <authorList>
            <person name="Xiong Q."/>
            <person name="Wan A.T."/>
            <person name="Liu X."/>
            <person name="Fung C.S."/>
            <person name="Xiao X."/>
            <person name="Malainual N."/>
            <person name="Hou J."/>
            <person name="Wang L."/>
            <person name="Wang M."/>
            <person name="Yang K.Y."/>
            <person name="Cui Y."/>
            <person name="Leung E.L."/>
            <person name="Nong W."/>
            <person name="Shin S.K."/>
            <person name="Au S.W."/>
            <person name="Jeong K.Y."/>
            <person name="Chew F.T."/>
            <person name="Hui J.H."/>
            <person name="Leung T.F."/>
            <person name="Tungtrongchitr A."/>
            <person name="Zhong N."/>
            <person name="Liu Z."/>
            <person name="Tsui S.K."/>
        </authorList>
    </citation>
    <scope>NUCLEOTIDE SEQUENCE [LARGE SCALE GENOMIC DNA]</scope>
    <source>
        <strain evidence="2">Derp</strain>
    </source>
</reference>
<proteinExistence type="predicted"/>